<dbReference type="Pfam" id="PF01791">
    <property type="entry name" value="DeoC"/>
    <property type="match status" value="1"/>
</dbReference>
<protein>
    <recommendedName>
        <fullName evidence="7">Deoxyribose-phosphate aldolase</fullName>
        <shortName evidence="7">DERA</shortName>
        <ecNumber evidence="7">4.1.2.4</ecNumber>
    </recommendedName>
    <alternativeName>
        <fullName evidence="7">2-deoxy-D-ribose 5-phosphate aldolase</fullName>
    </alternativeName>
    <alternativeName>
        <fullName evidence="7">Phosphodeoxyriboaldolase</fullName>
        <shortName evidence="7">Deoxyriboaldolase</shortName>
    </alternativeName>
</protein>
<dbReference type="GO" id="GO:0016052">
    <property type="term" value="P:carbohydrate catabolic process"/>
    <property type="evidence" value="ECO:0007669"/>
    <property type="project" value="TreeGrafter"/>
</dbReference>
<evidence type="ECO:0000256" key="4">
    <source>
        <dbReference type="ARBA" id="ARBA00023270"/>
    </source>
</evidence>
<dbReference type="InterPro" id="IPR013785">
    <property type="entry name" value="Aldolase_TIM"/>
</dbReference>
<feature type="active site" description="Schiff-base intermediate with acetaldehyde" evidence="7">
    <location>
        <position position="151"/>
    </location>
</feature>
<accession>A0A4R1RN86</accession>
<comment type="function">
    <text evidence="6 7">Catalyzes a reversible aldol reaction between acetaldehyde and D-glyceraldehyde 3-phosphate to generate 2-deoxy-D-ribose 5-phosphate.</text>
</comment>
<dbReference type="InterPro" id="IPR028581">
    <property type="entry name" value="DeoC_typeI"/>
</dbReference>
<dbReference type="InterPro" id="IPR011343">
    <property type="entry name" value="DeoC"/>
</dbReference>
<dbReference type="RefSeq" id="WP_132215449.1">
    <property type="nucleotide sequence ID" value="NZ_OX156936.1"/>
</dbReference>
<dbReference type="HAMAP" id="MF_00114">
    <property type="entry name" value="DeoC_type1"/>
    <property type="match status" value="1"/>
</dbReference>
<dbReference type="CDD" id="cd00959">
    <property type="entry name" value="DeoC"/>
    <property type="match status" value="1"/>
</dbReference>
<comment type="catalytic activity">
    <reaction evidence="5 7">
        <text>2-deoxy-D-ribose 5-phosphate = D-glyceraldehyde 3-phosphate + acetaldehyde</text>
        <dbReference type="Rhea" id="RHEA:12821"/>
        <dbReference type="ChEBI" id="CHEBI:15343"/>
        <dbReference type="ChEBI" id="CHEBI:59776"/>
        <dbReference type="ChEBI" id="CHEBI:62877"/>
        <dbReference type="EC" id="4.1.2.4"/>
    </reaction>
</comment>
<dbReference type="GO" id="GO:0009264">
    <property type="term" value="P:deoxyribonucleotide catabolic process"/>
    <property type="evidence" value="ECO:0007669"/>
    <property type="project" value="UniProtKB-UniRule"/>
</dbReference>
<keyword evidence="4 7" id="KW-0704">Schiff base</keyword>
<organism evidence="8 9">
    <name type="scientific">Mariniflexile fucanivorans</name>
    <dbReference type="NCBI Taxonomy" id="264023"/>
    <lineage>
        <taxon>Bacteria</taxon>
        <taxon>Pseudomonadati</taxon>
        <taxon>Bacteroidota</taxon>
        <taxon>Flavobacteriia</taxon>
        <taxon>Flavobacteriales</taxon>
        <taxon>Flavobacteriaceae</taxon>
        <taxon>Mariniflexile</taxon>
    </lineage>
</organism>
<evidence type="ECO:0000256" key="3">
    <source>
        <dbReference type="ARBA" id="ARBA00023239"/>
    </source>
</evidence>
<dbReference type="OrthoDB" id="9778711at2"/>
<feature type="active site" description="Proton donor/acceptor" evidence="7">
    <location>
        <position position="89"/>
    </location>
</feature>
<evidence type="ECO:0000256" key="2">
    <source>
        <dbReference type="ARBA" id="ARBA00022490"/>
    </source>
</evidence>
<dbReference type="NCBIfam" id="TIGR00126">
    <property type="entry name" value="deoC"/>
    <property type="match status" value="1"/>
</dbReference>
<evidence type="ECO:0000313" key="8">
    <source>
        <dbReference type="EMBL" id="TCL67674.1"/>
    </source>
</evidence>
<name>A0A4R1RN86_9FLAO</name>
<dbReference type="InterPro" id="IPR002915">
    <property type="entry name" value="DeoC/FbaB/LacD_aldolase"/>
</dbReference>
<dbReference type="GO" id="GO:0005737">
    <property type="term" value="C:cytoplasm"/>
    <property type="evidence" value="ECO:0007669"/>
    <property type="project" value="UniProtKB-SubCell"/>
</dbReference>
<evidence type="ECO:0000256" key="6">
    <source>
        <dbReference type="ARBA" id="ARBA00056337"/>
    </source>
</evidence>
<dbReference type="PANTHER" id="PTHR10889">
    <property type="entry name" value="DEOXYRIBOSE-PHOSPHATE ALDOLASE"/>
    <property type="match status" value="1"/>
</dbReference>
<dbReference type="UniPathway" id="UPA00002">
    <property type="reaction ID" value="UER00468"/>
</dbReference>
<dbReference type="GO" id="GO:0004139">
    <property type="term" value="F:deoxyribose-phosphate aldolase activity"/>
    <property type="evidence" value="ECO:0007669"/>
    <property type="project" value="UniProtKB-UniRule"/>
</dbReference>
<dbReference type="SUPFAM" id="SSF51569">
    <property type="entry name" value="Aldolase"/>
    <property type="match status" value="1"/>
</dbReference>
<comment type="caution">
    <text evidence="7">Lacks conserved residue(s) required for the propagation of feature annotation.</text>
</comment>
<dbReference type="EMBL" id="SLUP01000002">
    <property type="protein sequence ID" value="TCL67674.1"/>
    <property type="molecule type" value="Genomic_DNA"/>
</dbReference>
<keyword evidence="3 7" id="KW-0456">Lyase</keyword>
<comment type="subcellular location">
    <subcellularLocation>
        <location evidence="7">Cytoplasm</location>
    </subcellularLocation>
</comment>
<dbReference type="GO" id="GO:0006018">
    <property type="term" value="P:2-deoxyribose 1-phosphate catabolic process"/>
    <property type="evidence" value="ECO:0007669"/>
    <property type="project" value="UniProtKB-UniRule"/>
</dbReference>
<keyword evidence="9" id="KW-1185">Reference proteome</keyword>
<evidence type="ECO:0000256" key="1">
    <source>
        <dbReference type="ARBA" id="ARBA00010936"/>
    </source>
</evidence>
<dbReference type="Gene3D" id="3.20.20.70">
    <property type="entry name" value="Aldolase class I"/>
    <property type="match status" value="1"/>
</dbReference>
<dbReference type="SMART" id="SM01133">
    <property type="entry name" value="DeoC"/>
    <property type="match status" value="1"/>
</dbReference>
<gene>
    <name evidence="7" type="primary">deoC</name>
    <name evidence="8" type="ORF">EV196_102234</name>
</gene>
<evidence type="ECO:0000313" key="9">
    <source>
        <dbReference type="Proteomes" id="UP000295455"/>
    </source>
</evidence>
<dbReference type="PANTHER" id="PTHR10889:SF1">
    <property type="entry name" value="DEOXYRIBOSE-PHOSPHATE ALDOLASE"/>
    <property type="match status" value="1"/>
</dbReference>
<dbReference type="Proteomes" id="UP000295455">
    <property type="component" value="Unassembled WGS sequence"/>
</dbReference>
<proteinExistence type="inferred from homology"/>
<dbReference type="PIRSF" id="PIRSF001357">
    <property type="entry name" value="DeoC"/>
    <property type="match status" value="1"/>
</dbReference>
<comment type="caution">
    <text evidence="8">The sequence shown here is derived from an EMBL/GenBank/DDBJ whole genome shotgun (WGS) entry which is preliminary data.</text>
</comment>
<dbReference type="EC" id="4.1.2.4" evidence="7"/>
<reference evidence="8 9" key="1">
    <citation type="submission" date="2019-03" db="EMBL/GenBank/DDBJ databases">
        <title>Genomic Encyclopedia of Type Strains, Phase IV (KMG-IV): sequencing the most valuable type-strain genomes for metagenomic binning, comparative biology and taxonomic classification.</title>
        <authorList>
            <person name="Goeker M."/>
        </authorList>
    </citation>
    <scope>NUCLEOTIDE SEQUENCE [LARGE SCALE GENOMIC DNA]</scope>
    <source>
        <strain evidence="8 9">DSM 18792</strain>
    </source>
</reference>
<evidence type="ECO:0000256" key="5">
    <source>
        <dbReference type="ARBA" id="ARBA00048791"/>
    </source>
</evidence>
<comment type="pathway">
    <text evidence="7">Carbohydrate degradation; 2-deoxy-D-ribose 1-phosphate degradation; D-glyceraldehyde 3-phosphate and acetaldehyde from 2-deoxy-alpha-D-ribose 1-phosphate: step 2/2.</text>
</comment>
<keyword evidence="2 7" id="KW-0963">Cytoplasm</keyword>
<comment type="similarity">
    <text evidence="1 7">Belongs to the DeoC/FbaB aldolase family. DeoC type 1 subfamily.</text>
</comment>
<dbReference type="AlphaFoldDB" id="A0A4R1RN86"/>
<evidence type="ECO:0000256" key="7">
    <source>
        <dbReference type="HAMAP-Rule" id="MF_00114"/>
    </source>
</evidence>
<sequence length="248" mass="27114">MDISKFIDYTLLKATSSERDVINLCNEAKLNGFYAVCINTAYVALAKQLLDDTSIKIASVTGFPLGATSTAAKVYEAKKAVEDGADEIEMVMNLGFLKSRNFVSVLKDIIDVKLAIKDTPLKVILEISELNKNEIIKACSICLDANVDVIKTSSGFSKSGATLTATKIIKKTIKDQAQIMVSGGIEDYETAMKYLEAGADRIGTSKNINPASSSLQTRNAKIYKKYLDANHKQNNSEAQYSKMSQELR</sequence>
<dbReference type="FunFam" id="3.20.20.70:FF:000044">
    <property type="entry name" value="Deoxyribose-phosphate aldolase"/>
    <property type="match status" value="1"/>
</dbReference>